<keyword evidence="3 12" id="KW-0812">Transmembrane</keyword>
<evidence type="ECO:0000313" key="15">
    <source>
        <dbReference type="Ensembl" id="ENSPEMP00000028449.2"/>
    </source>
</evidence>
<keyword evidence="11" id="KW-0393">Immunoglobulin domain</keyword>
<dbReference type="PANTHER" id="PTHR13771:SF8">
    <property type="entry name" value="INTERCELLULAR ADHESION MOLECULE 4"/>
    <property type="match status" value="1"/>
</dbReference>
<feature type="transmembrane region" description="Helical" evidence="12">
    <location>
        <begin position="232"/>
        <end position="253"/>
    </location>
</feature>
<evidence type="ECO:0000256" key="9">
    <source>
        <dbReference type="ARBA" id="ARBA00023157"/>
    </source>
</evidence>
<keyword evidence="6" id="KW-0130">Cell adhesion</keyword>
<evidence type="ECO:0000256" key="12">
    <source>
        <dbReference type="SAM" id="Phobius"/>
    </source>
</evidence>
<dbReference type="Ensembl" id="ENSPEMT00000032870.2">
    <property type="protein sequence ID" value="ENSPEMP00000028449.2"/>
    <property type="gene ID" value="ENSPEMG00000023979.2"/>
</dbReference>
<sequence>MASVLFPSLLLVAAYPRSGSPQHERMQSPSAPSGTSTPFLVRLNPELEAVPPGGSVWLNCSHSCPLPVRTSLRTQLRQGKTLNGSGWVSYQLLDVRAWDSKVRCVVTCAGETREATARITAYKRPRSVILEPPVLEGHKYTLRCYVTHVFPVAYLVVSLRRGGRVVYFESLERFNGSDLANVTLTYVMKAGPNDLRQPLTCHARLNLDGLVVRSSSAPVMLQVLALSPASKALASASIAALVGILLAVGTVYVRRCLAVQTQ</sequence>
<dbReference type="SUPFAM" id="SSF48726">
    <property type="entry name" value="Immunoglobulin"/>
    <property type="match status" value="2"/>
</dbReference>
<feature type="chain" id="PRO_5034161728" evidence="13">
    <location>
        <begin position="22"/>
        <end position="262"/>
    </location>
</feature>
<dbReference type="InterPro" id="IPR047012">
    <property type="entry name" value="ICAM_VCAM"/>
</dbReference>
<proteinExistence type="inferred from homology"/>
<dbReference type="AlphaFoldDB" id="A0A8C8U9B1"/>
<dbReference type="InterPro" id="IPR003987">
    <property type="entry name" value="ICAM_VCAM_N"/>
</dbReference>
<dbReference type="FunFam" id="2.60.40.10:FF:000194">
    <property type="entry name" value="Intercellular adhesion molecule 1"/>
    <property type="match status" value="1"/>
</dbReference>
<dbReference type="InterPro" id="IPR013783">
    <property type="entry name" value="Ig-like_fold"/>
</dbReference>
<accession>A0A8C8U9B1</accession>
<evidence type="ECO:0000256" key="6">
    <source>
        <dbReference type="ARBA" id="ARBA00022889"/>
    </source>
</evidence>
<organism evidence="15 16">
    <name type="scientific">Peromyscus maniculatus bairdii</name>
    <name type="common">Prairie deer mouse</name>
    <dbReference type="NCBI Taxonomy" id="230844"/>
    <lineage>
        <taxon>Eukaryota</taxon>
        <taxon>Metazoa</taxon>
        <taxon>Chordata</taxon>
        <taxon>Craniata</taxon>
        <taxon>Vertebrata</taxon>
        <taxon>Euteleostomi</taxon>
        <taxon>Mammalia</taxon>
        <taxon>Eutheria</taxon>
        <taxon>Euarchontoglires</taxon>
        <taxon>Glires</taxon>
        <taxon>Rodentia</taxon>
        <taxon>Myomorpha</taxon>
        <taxon>Muroidea</taxon>
        <taxon>Cricetidae</taxon>
        <taxon>Neotominae</taxon>
        <taxon>Peromyscus</taxon>
    </lineage>
</organism>
<keyword evidence="10" id="KW-0325">Glycoprotein</keyword>
<evidence type="ECO:0000256" key="5">
    <source>
        <dbReference type="ARBA" id="ARBA00022737"/>
    </source>
</evidence>
<evidence type="ECO:0000313" key="16">
    <source>
        <dbReference type="Proteomes" id="UP000694547"/>
    </source>
</evidence>
<evidence type="ECO:0000256" key="3">
    <source>
        <dbReference type="ARBA" id="ARBA00022692"/>
    </source>
</evidence>
<dbReference type="GeneTree" id="ENSGT00940000162431"/>
<keyword evidence="8 12" id="KW-0472">Membrane</keyword>
<dbReference type="InterPro" id="IPR013768">
    <property type="entry name" value="ICAM_N"/>
</dbReference>
<dbReference type="GO" id="GO:0098609">
    <property type="term" value="P:cell-cell adhesion"/>
    <property type="evidence" value="ECO:0007669"/>
    <property type="project" value="InterPro"/>
</dbReference>
<comment type="similarity">
    <text evidence="2">Belongs to the immunoglobulin superfamily. ICAM family.</text>
</comment>
<dbReference type="PRINTS" id="PR01472">
    <property type="entry name" value="ICAMVCAM1"/>
</dbReference>
<comment type="subcellular location">
    <subcellularLocation>
        <location evidence="1">Membrane</location>
        <topology evidence="1">Single-pass type I membrane protein</topology>
    </subcellularLocation>
</comment>
<keyword evidence="5" id="KW-0677">Repeat</keyword>
<dbReference type="InterPro" id="IPR036179">
    <property type="entry name" value="Ig-like_dom_sf"/>
</dbReference>
<dbReference type="PANTHER" id="PTHR13771">
    <property type="entry name" value="INTERCELLULAR ADHESION MOLECULE"/>
    <property type="match status" value="1"/>
</dbReference>
<evidence type="ECO:0000256" key="11">
    <source>
        <dbReference type="ARBA" id="ARBA00023319"/>
    </source>
</evidence>
<evidence type="ECO:0000256" key="10">
    <source>
        <dbReference type="ARBA" id="ARBA00023180"/>
    </source>
</evidence>
<reference evidence="15 16" key="1">
    <citation type="submission" date="2018-10" db="EMBL/GenBank/DDBJ databases">
        <title>Improved assembly of the deer mouse Peromyscus maniculatus genome.</title>
        <authorList>
            <person name="Lassance J.-M."/>
            <person name="Hoekstra H.E."/>
        </authorList>
    </citation>
    <scope>NUCLEOTIDE SEQUENCE [LARGE SCALE GENOMIC DNA]</scope>
</reference>
<dbReference type="GO" id="GO:0005178">
    <property type="term" value="F:integrin binding"/>
    <property type="evidence" value="ECO:0007669"/>
    <property type="project" value="InterPro"/>
</dbReference>
<evidence type="ECO:0000256" key="8">
    <source>
        <dbReference type="ARBA" id="ARBA00023136"/>
    </source>
</evidence>
<evidence type="ECO:0000256" key="7">
    <source>
        <dbReference type="ARBA" id="ARBA00022989"/>
    </source>
</evidence>
<feature type="domain" description="Intercellular adhesion molecule N-terminal" evidence="14">
    <location>
        <begin position="39"/>
        <end position="126"/>
    </location>
</feature>
<protein>
    <submittedName>
        <fullName evidence="15">Intercellular adhesion molecule 4, Landsteiner-Wiener blood group</fullName>
    </submittedName>
</protein>
<keyword evidence="4 13" id="KW-0732">Signal</keyword>
<dbReference type="Pfam" id="PF03921">
    <property type="entry name" value="ICAM_N"/>
    <property type="match status" value="1"/>
</dbReference>
<keyword evidence="9" id="KW-1015">Disulfide bond</keyword>
<keyword evidence="16" id="KW-1185">Reference proteome</keyword>
<evidence type="ECO:0000259" key="14">
    <source>
        <dbReference type="Pfam" id="PF03921"/>
    </source>
</evidence>
<evidence type="ECO:0000256" key="4">
    <source>
        <dbReference type="ARBA" id="ARBA00022729"/>
    </source>
</evidence>
<reference evidence="15" key="2">
    <citation type="submission" date="2025-08" db="UniProtKB">
        <authorList>
            <consortium name="Ensembl"/>
        </authorList>
    </citation>
    <scope>IDENTIFICATION</scope>
</reference>
<evidence type="ECO:0000256" key="13">
    <source>
        <dbReference type="SAM" id="SignalP"/>
    </source>
</evidence>
<feature type="signal peptide" evidence="13">
    <location>
        <begin position="1"/>
        <end position="21"/>
    </location>
</feature>
<dbReference type="Proteomes" id="UP000694547">
    <property type="component" value="Chromosome 7"/>
</dbReference>
<evidence type="ECO:0000256" key="1">
    <source>
        <dbReference type="ARBA" id="ARBA00004479"/>
    </source>
</evidence>
<name>A0A8C8U9B1_PERMB</name>
<evidence type="ECO:0000256" key="2">
    <source>
        <dbReference type="ARBA" id="ARBA00005925"/>
    </source>
</evidence>
<reference evidence="15" key="3">
    <citation type="submission" date="2025-09" db="UniProtKB">
        <authorList>
            <consortium name="Ensembl"/>
        </authorList>
    </citation>
    <scope>IDENTIFICATION</scope>
</reference>
<dbReference type="Gene3D" id="2.60.40.10">
    <property type="entry name" value="Immunoglobulins"/>
    <property type="match status" value="2"/>
</dbReference>
<keyword evidence="7 12" id="KW-1133">Transmembrane helix</keyword>
<dbReference type="GO" id="GO:0005886">
    <property type="term" value="C:plasma membrane"/>
    <property type="evidence" value="ECO:0007669"/>
    <property type="project" value="TreeGrafter"/>
</dbReference>